<dbReference type="GO" id="GO:0003713">
    <property type="term" value="F:transcription coactivator activity"/>
    <property type="evidence" value="ECO:0007669"/>
    <property type="project" value="TreeGrafter"/>
</dbReference>
<dbReference type="AlphaFoldDB" id="A0A812WC73"/>
<reference evidence="3" key="1">
    <citation type="submission" date="2021-02" db="EMBL/GenBank/DDBJ databases">
        <authorList>
            <person name="Dougan E. K."/>
            <person name="Rhodes N."/>
            <person name="Thang M."/>
            <person name="Chan C."/>
        </authorList>
    </citation>
    <scope>NUCLEOTIDE SEQUENCE</scope>
</reference>
<feature type="compositionally biased region" description="Basic and acidic residues" evidence="2">
    <location>
        <begin position="7"/>
        <end position="27"/>
    </location>
</feature>
<dbReference type="EMBL" id="CAJNJA010033177">
    <property type="protein sequence ID" value="CAE7675796.1"/>
    <property type="molecule type" value="Genomic_DNA"/>
</dbReference>
<accession>A0A812WC73</accession>
<keyword evidence="4" id="KW-1185">Reference proteome</keyword>
<gene>
    <name evidence="3" type="ORF">SNEC2469_LOCUS19390</name>
</gene>
<dbReference type="OrthoDB" id="76412at2759"/>
<feature type="region of interest" description="Disordered" evidence="2">
    <location>
        <begin position="1"/>
        <end position="37"/>
    </location>
</feature>
<comment type="caution">
    <text evidence="3">The sequence shown here is derived from an EMBL/GenBank/DDBJ whole genome shotgun (WGS) entry which is preliminary data.</text>
</comment>
<evidence type="ECO:0000313" key="4">
    <source>
        <dbReference type="Proteomes" id="UP000601435"/>
    </source>
</evidence>
<keyword evidence="1" id="KW-0175">Coiled coil</keyword>
<dbReference type="GO" id="GO:0005634">
    <property type="term" value="C:nucleus"/>
    <property type="evidence" value="ECO:0007669"/>
    <property type="project" value="TreeGrafter"/>
</dbReference>
<proteinExistence type="predicted"/>
<dbReference type="GO" id="GO:0006366">
    <property type="term" value="P:transcription by RNA polymerase II"/>
    <property type="evidence" value="ECO:0007669"/>
    <property type="project" value="TreeGrafter"/>
</dbReference>
<evidence type="ECO:0000256" key="2">
    <source>
        <dbReference type="SAM" id="MobiDB-lite"/>
    </source>
</evidence>
<evidence type="ECO:0000313" key="3">
    <source>
        <dbReference type="EMBL" id="CAE7675796.1"/>
    </source>
</evidence>
<evidence type="ECO:0000256" key="1">
    <source>
        <dbReference type="SAM" id="Coils"/>
    </source>
</evidence>
<protein>
    <submittedName>
        <fullName evidence="3">Uncharacterized protein</fullName>
    </submittedName>
</protein>
<name>A0A812WC73_9DINO</name>
<dbReference type="PANTHER" id="PTHR21680:SF0">
    <property type="entry name" value="COILED-COIL DOMAIN-CONTAINING PROTEIN 124"/>
    <property type="match status" value="1"/>
</dbReference>
<sequence length="305" mass="33196">MGFGDASAKDKKAAAAKAKDEAAKAAAEDAAWAETDKGNLKKAARAADAAAKADAKLAAKAELKEMEKAEEEANTSMKGANKKAGGYGKVTQAEIARRQAVAVLLDNKRSRALMAVAAKANPKKQTKKTEVVPQPKLEVNTNRIEELTIWVQLGQGILQRSFGDFCTKLMPSHAKLTLRRFKLSVDFWEFGFGQMTSCKEASGIDAALSALDVGGEKKSKMQPGRCAVIGQFVFSGAIFREAACGGWGFELHTSMLELMGARQPPANWAIAVILEFEARELENIKQERCFKMWERSPENPKNQEK</sequence>
<feature type="coiled-coil region" evidence="1">
    <location>
        <begin position="52"/>
        <end position="83"/>
    </location>
</feature>
<dbReference type="InterPro" id="IPR010422">
    <property type="entry name" value="Ccdc124/Oxs1"/>
</dbReference>
<dbReference type="PANTHER" id="PTHR21680">
    <property type="entry name" value="COILED-COIL DOMAIN-CONTAINING PROTEIN 124"/>
    <property type="match status" value="1"/>
</dbReference>
<organism evidence="3 4">
    <name type="scientific">Symbiodinium necroappetens</name>
    <dbReference type="NCBI Taxonomy" id="1628268"/>
    <lineage>
        <taxon>Eukaryota</taxon>
        <taxon>Sar</taxon>
        <taxon>Alveolata</taxon>
        <taxon>Dinophyceae</taxon>
        <taxon>Suessiales</taxon>
        <taxon>Symbiodiniaceae</taxon>
        <taxon>Symbiodinium</taxon>
    </lineage>
</organism>
<dbReference type="Proteomes" id="UP000601435">
    <property type="component" value="Unassembled WGS sequence"/>
</dbReference>